<dbReference type="PANTHER" id="PTHR48084:SF3">
    <property type="entry name" value="SUBUNIT OF PYRUVATE:FLAVODOXIN OXIDOREDUCTASE"/>
    <property type="match status" value="1"/>
</dbReference>
<dbReference type="AlphaFoldDB" id="A0A7X5N2H8"/>
<keyword evidence="1" id="KW-0670">Pyruvate</keyword>
<comment type="caution">
    <text evidence="1">The sequence shown here is derived from an EMBL/GenBank/DDBJ whole genome shotgun (WGS) entry which is preliminary data.</text>
</comment>
<accession>A0A7X5N2H8</accession>
<dbReference type="InterPro" id="IPR051457">
    <property type="entry name" value="2-oxoacid:Fd_oxidoreductase"/>
</dbReference>
<dbReference type="EMBL" id="JAAGYU010001397">
    <property type="protein sequence ID" value="NEL80260.1"/>
    <property type="molecule type" value="Genomic_DNA"/>
</dbReference>
<evidence type="ECO:0000313" key="2">
    <source>
        <dbReference type="Proteomes" id="UP000471082"/>
    </source>
</evidence>
<evidence type="ECO:0000313" key="1">
    <source>
        <dbReference type="EMBL" id="NEL80260.1"/>
    </source>
</evidence>
<feature type="non-terminal residue" evidence="1">
    <location>
        <position position="1"/>
    </location>
</feature>
<organism evidence="1 2">
    <name type="scientific">Xanthomonas perforans</name>
    <dbReference type="NCBI Taxonomy" id="442694"/>
    <lineage>
        <taxon>Bacteria</taxon>
        <taxon>Pseudomonadati</taxon>
        <taxon>Pseudomonadota</taxon>
        <taxon>Gammaproteobacteria</taxon>
        <taxon>Lysobacterales</taxon>
        <taxon>Lysobacteraceae</taxon>
        <taxon>Xanthomonas</taxon>
    </lineage>
</organism>
<dbReference type="PANTHER" id="PTHR48084">
    <property type="entry name" value="2-OXOGLUTARATE OXIDOREDUCTASE SUBUNIT KORB-RELATED"/>
    <property type="match status" value="1"/>
</dbReference>
<proteinExistence type="predicted"/>
<protein>
    <submittedName>
        <fullName evidence="1">Indolepyruvate ferredoxin oxidoreductase family protein</fullName>
    </submittedName>
</protein>
<sequence length="126" mass="13993">VAFHDRSELDAVQQQLRTVKGVSILIYDQTCATEKRRRRKRGKLVDPPKRVMINSLVCEGCGDCGEKSFCVSVLPKETEFGRKRQIDQSNCNKDYSCVSGFCPSFVTVHGGAPRKGKQRDASALLG</sequence>
<feature type="non-terminal residue" evidence="1">
    <location>
        <position position="126"/>
    </location>
</feature>
<dbReference type="Proteomes" id="UP000471082">
    <property type="component" value="Unassembled WGS sequence"/>
</dbReference>
<reference evidence="1 2" key="1">
    <citation type="submission" date="2019-11" db="EMBL/GenBank/DDBJ databases">
        <title>Genome-resolved metagenomics to study the prevalence of co-infection and intraspecific heterogeneity among plant pathogen metapopulations.</title>
        <authorList>
            <person name="Newberry E."/>
            <person name="Bhandari R."/>
            <person name="Kemble J."/>
            <person name="Sikora E."/>
            <person name="Potnis N."/>
        </authorList>
    </citation>
    <scope>NUCLEOTIDE SEQUENCE [LARGE SCALE GENOMIC DNA]</scope>
    <source>
        <strain evidence="1">Xp_Tom_Tuscaloosa_18b</strain>
    </source>
</reference>
<gene>
    <name evidence="1" type="ORF">G3W61_28915</name>
</gene>
<name>A0A7X5N2H8_XANPE</name>